<protein>
    <submittedName>
        <fullName evidence="3">Tripartite tricarboxylate transporter TctB family protein</fullName>
    </submittedName>
</protein>
<evidence type="ECO:0000259" key="2">
    <source>
        <dbReference type="Pfam" id="PF07331"/>
    </source>
</evidence>
<feature type="domain" description="DUF1468" evidence="2">
    <location>
        <begin position="10"/>
        <end position="157"/>
    </location>
</feature>
<keyword evidence="4" id="KW-1185">Reference proteome</keyword>
<evidence type="ECO:0000313" key="3">
    <source>
        <dbReference type="EMBL" id="SEG51801.1"/>
    </source>
</evidence>
<dbReference type="InterPro" id="IPR009936">
    <property type="entry name" value="DUF1468"/>
</dbReference>
<evidence type="ECO:0000313" key="4">
    <source>
        <dbReference type="Proteomes" id="UP000236745"/>
    </source>
</evidence>
<proteinExistence type="predicted"/>
<feature type="transmembrane region" description="Helical" evidence="1">
    <location>
        <begin position="43"/>
        <end position="60"/>
    </location>
</feature>
<feature type="transmembrane region" description="Helical" evidence="1">
    <location>
        <begin position="130"/>
        <end position="152"/>
    </location>
</feature>
<dbReference type="Pfam" id="PF07331">
    <property type="entry name" value="TctB"/>
    <property type="match status" value="1"/>
</dbReference>
<name>A0A1H6AT95_9GAMM</name>
<keyword evidence="1" id="KW-0472">Membrane</keyword>
<dbReference type="Proteomes" id="UP000236745">
    <property type="component" value="Unassembled WGS sequence"/>
</dbReference>
<evidence type="ECO:0000256" key="1">
    <source>
        <dbReference type="SAM" id="Phobius"/>
    </source>
</evidence>
<reference evidence="3 4" key="1">
    <citation type="submission" date="2016-10" db="EMBL/GenBank/DDBJ databases">
        <authorList>
            <person name="de Groot N.N."/>
        </authorList>
    </citation>
    <scope>NUCLEOTIDE SEQUENCE [LARGE SCALE GENOMIC DNA]</scope>
    <source>
        <strain evidence="3 4">DSM 22012</strain>
    </source>
</reference>
<keyword evidence="1" id="KW-1133">Transmembrane helix</keyword>
<dbReference type="OrthoDB" id="6161916at2"/>
<keyword evidence="1" id="KW-0812">Transmembrane</keyword>
<sequence>MLRIKEQQIFYLLLIAAAGYFLSMAQAIPTGMGVKGDPGAGFLPFWISLLIIVLTGYLLVKDLFSGEEGESQPIGLKEAFALVITLAAIAVYILLLTHVGFLISTLAFLFAFRLLVDKFISGANPGLRSILASALFSAVASGFIYLVFAVIFELSLP</sequence>
<dbReference type="AlphaFoldDB" id="A0A1H6AT95"/>
<accession>A0A1H6AT95</accession>
<dbReference type="RefSeq" id="WP_104003306.1">
    <property type="nucleotide sequence ID" value="NZ_FNVQ01000002.1"/>
</dbReference>
<feature type="transmembrane region" description="Helical" evidence="1">
    <location>
        <begin position="80"/>
        <end position="110"/>
    </location>
</feature>
<gene>
    <name evidence="3" type="ORF">SAMN05444390_102200</name>
</gene>
<organism evidence="3 4">
    <name type="scientific">Marinobacterium lutimaris</name>
    <dbReference type="NCBI Taxonomy" id="568106"/>
    <lineage>
        <taxon>Bacteria</taxon>
        <taxon>Pseudomonadati</taxon>
        <taxon>Pseudomonadota</taxon>
        <taxon>Gammaproteobacteria</taxon>
        <taxon>Oceanospirillales</taxon>
        <taxon>Oceanospirillaceae</taxon>
        <taxon>Marinobacterium</taxon>
    </lineage>
</organism>
<dbReference type="EMBL" id="FNVQ01000002">
    <property type="protein sequence ID" value="SEG51801.1"/>
    <property type="molecule type" value="Genomic_DNA"/>
</dbReference>